<dbReference type="PANTHER" id="PTHR42781">
    <property type="entry name" value="SPERMIDINE/PUTRESCINE IMPORT ATP-BINDING PROTEIN POTA"/>
    <property type="match status" value="1"/>
</dbReference>
<keyword evidence="1" id="KW-0813">Transport</keyword>
<comment type="caution">
    <text evidence="5">The sequence shown here is derived from an EMBL/GenBank/DDBJ whole genome shotgun (WGS) entry which is preliminary data.</text>
</comment>
<reference evidence="5 6" key="1">
    <citation type="journal article" date="2018" name="Environ. Microbiol.">
        <title>Novel energy conservation strategies and behaviour of Pelotomaculum schinkii driving syntrophic propionate catabolism.</title>
        <authorList>
            <person name="Hidalgo-Ahumada C.A.P."/>
            <person name="Nobu M.K."/>
            <person name="Narihiro T."/>
            <person name="Tamaki H."/>
            <person name="Liu W.T."/>
            <person name="Kamagata Y."/>
            <person name="Stams A.J.M."/>
            <person name="Imachi H."/>
            <person name="Sousa D.Z."/>
        </authorList>
    </citation>
    <scope>NUCLEOTIDE SEQUENCE [LARGE SCALE GENOMIC DNA]</scope>
    <source>
        <strain evidence="5 6">HH</strain>
    </source>
</reference>
<name>A0A4Y7R8U5_9FIRM</name>
<organism evidence="5 6">
    <name type="scientific">Pelotomaculum schinkii</name>
    <dbReference type="NCBI Taxonomy" id="78350"/>
    <lineage>
        <taxon>Bacteria</taxon>
        <taxon>Bacillati</taxon>
        <taxon>Bacillota</taxon>
        <taxon>Clostridia</taxon>
        <taxon>Eubacteriales</taxon>
        <taxon>Desulfotomaculaceae</taxon>
        <taxon>Pelotomaculum</taxon>
    </lineage>
</organism>
<dbReference type="InterPro" id="IPR017871">
    <property type="entry name" value="ABC_transporter-like_CS"/>
</dbReference>
<dbReference type="RefSeq" id="WP_190240315.1">
    <property type="nucleotide sequence ID" value="NZ_QFGA01000002.1"/>
</dbReference>
<evidence type="ECO:0000256" key="1">
    <source>
        <dbReference type="ARBA" id="ARBA00022448"/>
    </source>
</evidence>
<evidence type="ECO:0000313" key="5">
    <source>
        <dbReference type="EMBL" id="TEB05202.1"/>
    </source>
</evidence>
<dbReference type="PROSITE" id="PS50893">
    <property type="entry name" value="ABC_TRANSPORTER_2"/>
    <property type="match status" value="1"/>
</dbReference>
<keyword evidence="3 5" id="KW-0067">ATP-binding</keyword>
<keyword evidence="6" id="KW-1185">Reference proteome</keyword>
<dbReference type="InterPro" id="IPR008995">
    <property type="entry name" value="Mo/tungstate-bd_C_term_dom"/>
</dbReference>
<evidence type="ECO:0000259" key="4">
    <source>
        <dbReference type="PROSITE" id="PS50893"/>
    </source>
</evidence>
<dbReference type="GO" id="GO:0016887">
    <property type="term" value="F:ATP hydrolysis activity"/>
    <property type="evidence" value="ECO:0007669"/>
    <property type="project" value="InterPro"/>
</dbReference>
<dbReference type="InterPro" id="IPR003439">
    <property type="entry name" value="ABC_transporter-like_ATP-bd"/>
</dbReference>
<dbReference type="SUPFAM" id="SSF50331">
    <property type="entry name" value="MOP-like"/>
    <property type="match status" value="1"/>
</dbReference>
<dbReference type="SMART" id="SM00382">
    <property type="entry name" value="AAA"/>
    <property type="match status" value="1"/>
</dbReference>
<dbReference type="EMBL" id="QFGA01000002">
    <property type="protein sequence ID" value="TEB05202.1"/>
    <property type="molecule type" value="Genomic_DNA"/>
</dbReference>
<proteinExistence type="predicted"/>
<dbReference type="InterPro" id="IPR027417">
    <property type="entry name" value="P-loop_NTPase"/>
</dbReference>
<accession>A0A4Y7R8U5</accession>
<dbReference type="Pfam" id="PF00005">
    <property type="entry name" value="ABC_tran"/>
    <property type="match status" value="1"/>
</dbReference>
<dbReference type="Gene3D" id="2.40.50.100">
    <property type="match status" value="1"/>
</dbReference>
<sequence length="360" mass="39724">MSSNTIIEVKNLNLTKGRKKILDIEYFSLEEGEAVALIGPNGAGKSTFMQVLMLLQRPTGGELFFKGDRVDWKKPIAYRRRMAMVFQEPLLLDTTVYHNVASGLKLRGFKVDTIPARVNEWLGRLGISHLAGRQARYLSGGESQRVSLARALVLEPEVLFLDEPFVALDVPTRAALTAELARILRDTRITSVFVTHDYSEVPLLAETVTVLEQGRIIQQASPREIMTRPTSRTVASLVGVENMIPGKVVGTQDGVVFVQAGPHRIKSIAAVPVGTNVLILLRPEDIRIFKGVSRHGDNSFGGKVSELLPHNYLYKAVIDCGFPLIAFVNPEQVMGGEVLADNEITVQFSPDKVHLIGQYD</sequence>
<protein>
    <submittedName>
        <fullName evidence="5">Fe(3+) ions import ATP-binding protein FbpC 2</fullName>
    </submittedName>
</protein>
<evidence type="ECO:0000256" key="3">
    <source>
        <dbReference type="ARBA" id="ARBA00022840"/>
    </source>
</evidence>
<keyword evidence="2" id="KW-0547">Nucleotide-binding</keyword>
<evidence type="ECO:0000313" key="6">
    <source>
        <dbReference type="Proteomes" id="UP000298324"/>
    </source>
</evidence>
<gene>
    <name evidence="5" type="primary">fbpC2</name>
    <name evidence="5" type="ORF">Psch_02243</name>
</gene>
<dbReference type="AlphaFoldDB" id="A0A4Y7R8U5"/>
<dbReference type="Proteomes" id="UP000298324">
    <property type="component" value="Unassembled WGS sequence"/>
</dbReference>
<dbReference type="SUPFAM" id="SSF52540">
    <property type="entry name" value="P-loop containing nucleoside triphosphate hydrolases"/>
    <property type="match status" value="1"/>
</dbReference>
<dbReference type="GO" id="GO:0005524">
    <property type="term" value="F:ATP binding"/>
    <property type="evidence" value="ECO:0007669"/>
    <property type="project" value="UniProtKB-KW"/>
</dbReference>
<evidence type="ECO:0000256" key="2">
    <source>
        <dbReference type="ARBA" id="ARBA00022741"/>
    </source>
</evidence>
<dbReference type="PROSITE" id="PS00211">
    <property type="entry name" value="ABC_TRANSPORTER_1"/>
    <property type="match status" value="1"/>
</dbReference>
<dbReference type="Gene3D" id="3.40.50.300">
    <property type="entry name" value="P-loop containing nucleotide triphosphate hydrolases"/>
    <property type="match status" value="1"/>
</dbReference>
<feature type="domain" description="ABC transporter" evidence="4">
    <location>
        <begin position="7"/>
        <end position="238"/>
    </location>
</feature>
<dbReference type="InterPro" id="IPR050093">
    <property type="entry name" value="ABC_SmlMolc_Importer"/>
</dbReference>
<dbReference type="InterPro" id="IPR003593">
    <property type="entry name" value="AAA+_ATPase"/>
</dbReference>
<dbReference type="PANTHER" id="PTHR42781:SF4">
    <property type="entry name" value="SPERMIDINE_PUTRESCINE IMPORT ATP-BINDING PROTEIN POTA"/>
    <property type="match status" value="1"/>
</dbReference>